<comment type="caution">
    <text evidence="5">The sequence shown here is derived from an EMBL/GenBank/DDBJ whole genome shotgun (WGS) entry which is preliminary data.</text>
</comment>
<evidence type="ECO:0000256" key="4">
    <source>
        <dbReference type="ARBA" id="ARBA00043988"/>
    </source>
</evidence>
<evidence type="ECO:0000313" key="5">
    <source>
        <dbReference type="EMBL" id="KAJ1690413.1"/>
    </source>
</evidence>
<accession>A0A9Q0CAQ9</accession>
<dbReference type="SUPFAM" id="SSF53335">
    <property type="entry name" value="S-adenosyl-L-methionine-dependent methyltransferases"/>
    <property type="match status" value="1"/>
</dbReference>
<evidence type="ECO:0000313" key="6">
    <source>
        <dbReference type="Proteomes" id="UP001151287"/>
    </source>
</evidence>
<evidence type="ECO:0000256" key="1">
    <source>
        <dbReference type="ARBA" id="ARBA00022603"/>
    </source>
</evidence>
<keyword evidence="2" id="KW-0808">Transferase</keyword>
<keyword evidence="6" id="KW-1185">Reference proteome</keyword>
<evidence type="ECO:0000256" key="3">
    <source>
        <dbReference type="ARBA" id="ARBA00022691"/>
    </source>
</evidence>
<comment type="similarity">
    <text evidence="4">Belongs to the methyltransferase superfamily. METTL23 family.</text>
</comment>
<dbReference type="InterPro" id="IPR019410">
    <property type="entry name" value="Methyltransf_16"/>
</dbReference>
<sequence>METSSEGSRSSSDSATRMTTISHHYFGGGSSQFDHLFSVEIIENMEDEYGMFVWPCSIVLSEYVWLQRSRFQGVSVLELGAGTSLPGIVAAKVGSDVILTDKSHNSEVLSNMRSISDQNKVNCQILGLSWGEWDSNIFNLHPKIILGADVLYDTTGFDDLFATVTFLLKNSPEAVFITTYHNRSGHHLIEMLMVKWGLKCIRLLDGFSFMPPQKASSLQGSNIQLIEITLHK</sequence>
<dbReference type="GO" id="GO:0032259">
    <property type="term" value="P:methylation"/>
    <property type="evidence" value="ECO:0007669"/>
    <property type="project" value="UniProtKB-KW"/>
</dbReference>
<keyword evidence="1" id="KW-0489">Methyltransferase</keyword>
<dbReference type="Proteomes" id="UP001151287">
    <property type="component" value="Unassembled WGS sequence"/>
</dbReference>
<name>A0A9Q0CAQ9_9POAL</name>
<protein>
    <recommendedName>
        <fullName evidence="7">Methyltransferase-like protein 23</fullName>
    </recommendedName>
</protein>
<dbReference type="InterPro" id="IPR029063">
    <property type="entry name" value="SAM-dependent_MTases_sf"/>
</dbReference>
<dbReference type="AlphaFoldDB" id="A0A9Q0CAQ9"/>
<evidence type="ECO:0008006" key="7">
    <source>
        <dbReference type="Google" id="ProtNLM"/>
    </source>
</evidence>
<reference evidence="5" key="1">
    <citation type="journal article" date="2022" name="Cell">
        <title>Repeat-based holocentromeres influence genome architecture and karyotype evolution.</title>
        <authorList>
            <person name="Hofstatter P.G."/>
            <person name="Thangavel G."/>
            <person name="Lux T."/>
            <person name="Neumann P."/>
            <person name="Vondrak T."/>
            <person name="Novak P."/>
            <person name="Zhang M."/>
            <person name="Costa L."/>
            <person name="Castellani M."/>
            <person name="Scott A."/>
            <person name="Toegelov H."/>
            <person name="Fuchs J."/>
            <person name="Mata-Sucre Y."/>
            <person name="Dias Y."/>
            <person name="Vanzela A.L.L."/>
            <person name="Huettel B."/>
            <person name="Almeida C.C.S."/>
            <person name="Simkova H."/>
            <person name="Souza G."/>
            <person name="Pedrosa-Harand A."/>
            <person name="Macas J."/>
            <person name="Mayer K.F.X."/>
            <person name="Houben A."/>
            <person name="Marques A."/>
        </authorList>
    </citation>
    <scope>NUCLEOTIDE SEQUENCE</scope>
    <source>
        <strain evidence="5">RhyBre1mFocal</strain>
    </source>
</reference>
<dbReference type="Pfam" id="PF10294">
    <property type="entry name" value="Methyltransf_16"/>
    <property type="match status" value="1"/>
</dbReference>
<evidence type="ECO:0000256" key="2">
    <source>
        <dbReference type="ARBA" id="ARBA00022679"/>
    </source>
</evidence>
<dbReference type="Gene3D" id="3.40.50.150">
    <property type="entry name" value="Vaccinia Virus protein VP39"/>
    <property type="match status" value="1"/>
</dbReference>
<dbReference type="EMBL" id="JAMQYH010000004">
    <property type="protein sequence ID" value="KAJ1690413.1"/>
    <property type="molecule type" value="Genomic_DNA"/>
</dbReference>
<dbReference type="PANTHER" id="PTHR14614:SF164">
    <property type="entry name" value="HISTONE-ARGININE METHYLTRANSFERASE METTL23"/>
    <property type="match status" value="1"/>
</dbReference>
<dbReference type="GO" id="GO:0005737">
    <property type="term" value="C:cytoplasm"/>
    <property type="evidence" value="ECO:0007669"/>
    <property type="project" value="TreeGrafter"/>
</dbReference>
<dbReference type="PANTHER" id="PTHR14614">
    <property type="entry name" value="HEPATOCELLULAR CARCINOMA-ASSOCIATED ANTIGEN"/>
    <property type="match status" value="1"/>
</dbReference>
<proteinExistence type="inferred from homology"/>
<dbReference type="GO" id="GO:0005634">
    <property type="term" value="C:nucleus"/>
    <property type="evidence" value="ECO:0007669"/>
    <property type="project" value="TreeGrafter"/>
</dbReference>
<dbReference type="GO" id="GO:0008168">
    <property type="term" value="F:methyltransferase activity"/>
    <property type="evidence" value="ECO:0007669"/>
    <property type="project" value="UniProtKB-KW"/>
</dbReference>
<gene>
    <name evidence="5" type="ORF">LUZ63_014568</name>
</gene>
<organism evidence="5 6">
    <name type="scientific">Rhynchospora breviuscula</name>
    <dbReference type="NCBI Taxonomy" id="2022672"/>
    <lineage>
        <taxon>Eukaryota</taxon>
        <taxon>Viridiplantae</taxon>
        <taxon>Streptophyta</taxon>
        <taxon>Embryophyta</taxon>
        <taxon>Tracheophyta</taxon>
        <taxon>Spermatophyta</taxon>
        <taxon>Magnoliopsida</taxon>
        <taxon>Liliopsida</taxon>
        <taxon>Poales</taxon>
        <taxon>Cyperaceae</taxon>
        <taxon>Cyperoideae</taxon>
        <taxon>Rhynchosporeae</taxon>
        <taxon>Rhynchospora</taxon>
    </lineage>
</organism>
<keyword evidence="3" id="KW-0949">S-adenosyl-L-methionine</keyword>
<dbReference type="OrthoDB" id="407325at2759"/>